<dbReference type="PANTHER" id="PTHR31360">
    <property type="match status" value="1"/>
</dbReference>
<dbReference type="PANTHER" id="PTHR31360:SF1">
    <property type="entry name" value="OIL BODY-ASSOCIATED PROTEIN 2A"/>
    <property type="match status" value="1"/>
</dbReference>
<evidence type="ECO:0000313" key="3">
    <source>
        <dbReference type="EMBL" id="KAK3000061.1"/>
    </source>
</evidence>
<gene>
    <name evidence="3" type="ORF">RJ639_024476</name>
</gene>
<evidence type="ECO:0008006" key="5">
    <source>
        <dbReference type="Google" id="ProtNLM"/>
    </source>
</evidence>
<comment type="similarity">
    <text evidence="1">Belongs to the OBAP family.</text>
</comment>
<comment type="caution">
    <text evidence="3">The sequence shown here is derived from an EMBL/GenBank/DDBJ whole genome shotgun (WGS) entry which is preliminary data.</text>
</comment>
<feature type="region of interest" description="Disordered" evidence="2">
    <location>
        <begin position="230"/>
        <end position="299"/>
    </location>
</feature>
<organism evidence="3 4">
    <name type="scientific">Escallonia herrerae</name>
    <dbReference type="NCBI Taxonomy" id="1293975"/>
    <lineage>
        <taxon>Eukaryota</taxon>
        <taxon>Viridiplantae</taxon>
        <taxon>Streptophyta</taxon>
        <taxon>Embryophyta</taxon>
        <taxon>Tracheophyta</taxon>
        <taxon>Spermatophyta</taxon>
        <taxon>Magnoliopsida</taxon>
        <taxon>eudicotyledons</taxon>
        <taxon>Gunneridae</taxon>
        <taxon>Pentapetalae</taxon>
        <taxon>asterids</taxon>
        <taxon>campanulids</taxon>
        <taxon>Escalloniales</taxon>
        <taxon>Escalloniaceae</taxon>
        <taxon>Escallonia</taxon>
    </lineage>
</organism>
<evidence type="ECO:0000256" key="1">
    <source>
        <dbReference type="ARBA" id="ARBA00009740"/>
    </source>
</evidence>
<sequence length="523" mass="58767">MASSDSMPGPLPPGDGSVPPGKPMTVGQQVLDKGAQLMQSLKPIKQMKQHVCTFASYSHDMTRQIETHHFVTRINQDFLQCAVYDSDESNARLIGVEYIVSGRLFESLEPEEQKFWHSHAYEITSGLWVNPRVPEMIQKPELKDLAQTYGKFWCTWQVDRGDKLPLGAPALMMSPQGVNLGTVKPELVERRDAKYKISTASLKATRDDIPLPEAINPFADYWNPTGKATSTFIHAKPGPNHHPHGPPPTSTTSSFKSLSPSSLRPSNPKQNTVTRHNKRNSMATAHGETGTRGEDIPPGKPMSLEQTVKDKGAQMLQSLKPVKQMSQHVSSFALYSHDMTRQIETHHYVTRINQDFCQCAVYDTDDSTGRLIGVEYIVSDGIFETLPPEEQKLWHSHAYEIKSGLWVHPRVPEMVVKPELENLAKTYGKFWCTWQLDRGDRLPFGPPALMMSPQPVNLGMVKPGLIQKRDDKYNISSEALKTARAEIAEPEWINPQADCWKQHGKGFTIDVEPTEMKKRAPFP</sequence>
<dbReference type="EMBL" id="JAVXUP010003100">
    <property type="protein sequence ID" value="KAK3000061.1"/>
    <property type="molecule type" value="Genomic_DNA"/>
</dbReference>
<name>A0AA89AFC5_9ASTE</name>
<proteinExistence type="inferred from homology"/>
<keyword evidence="4" id="KW-1185">Reference proteome</keyword>
<feature type="region of interest" description="Disordered" evidence="2">
    <location>
        <begin position="1"/>
        <end position="26"/>
    </location>
</feature>
<evidence type="ECO:0000256" key="2">
    <source>
        <dbReference type="SAM" id="MobiDB-lite"/>
    </source>
</evidence>
<protein>
    <recommendedName>
        <fullName evidence="5">Oil body-associated protein 2B</fullName>
    </recommendedName>
</protein>
<accession>A0AA89AFC5</accession>
<feature type="compositionally biased region" description="Low complexity" evidence="2">
    <location>
        <begin position="250"/>
        <end position="269"/>
    </location>
</feature>
<evidence type="ECO:0000313" key="4">
    <source>
        <dbReference type="Proteomes" id="UP001188597"/>
    </source>
</evidence>
<dbReference type="AlphaFoldDB" id="A0AA89AFC5"/>
<reference evidence="3" key="1">
    <citation type="submission" date="2022-12" db="EMBL/GenBank/DDBJ databases">
        <title>Draft genome assemblies for two species of Escallonia (Escalloniales).</title>
        <authorList>
            <person name="Chanderbali A."/>
            <person name="Dervinis C."/>
            <person name="Anghel I."/>
            <person name="Soltis D."/>
            <person name="Soltis P."/>
            <person name="Zapata F."/>
        </authorList>
    </citation>
    <scope>NUCLEOTIDE SEQUENCE</scope>
    <source>
        <strain evidence="3">UCBG64.0493</strain>
        <tissue evidence="3">Leaf</tissue>
    </source>
</reference>
<dbReference type="Proteomes" id="UP001188597">
    <property type="component" value="Unassembled WGS sequence"/>
</dbReference>
<dbReference type="Pfam" id="PF06884">
    <property type="entry name" value="DUF1264"/>
    <property type="match status" value="2"/>
</dbReference>
<dbReference type="InterPro" id="IPR010686">
    <property type="entry name" value="OBAP-like"/>
</dbReference>